<evidence type="ECO:0000256" key="2">
    <source>
        <dbReference type="SAM" id="SignalP"/>
    </source>
</evidence>
<sequence length="233" mass="25104">MLRFLCPFLYVLLPLTYIFANGVSAAGLSCKFCQTVNNYNDCIKTAGRVECNDALVNMTHLLLNPHNPTLGKVVPAVSQYQCFQVNYTINGVWNYHMGCTFTGSKICEGWKVLSQCTVTNGIEGPTTNGKLSGKPTSSVTPTGASKRNDGISPQPSKSSLSPSSSTTVGPLTTTVSIVAQSNGSSVHSTLAPKVIPNAKDSSARKTPSKANVLSLQWEVLAIFWILILFWRHC</sequence>
<accession>A0A182SEJ1</accession>
<proteinExistence type="predicted"/>
<feature type="compositionally biased region" description="Low complexity" evidence="1">
    <location>
        <begin position="152"/>
        <end position="167"/>
    </location>
</feature>
<organism evidence="3 4">
    <name type="scientific">Anopheles maculatus</name>
    <dbReference type="NCBI Taxonomy" id="74869"/>
    <lineage>
        <taxon>Eukaryota</taxon>
        <taxon>Metazoa</taxon>
        <taxon>Ecdysozoa</taxon>
        <taxon>Arthropoda</taxon>
        <taxon>Hexapoda</taxon>
        <taxon>Insecta</taxon>
        <taxon>Pterygota</taxon>
        <taxon>Neoptera</taxon>
        <taxon>Endopterygota</taxon>
        <taxon>Diptera</taxon>
        <taxon>Nematocera</taxon>
        <taxon>Culicoidea</taxon>
        <taxon>Culicidae</taxon>
        <taxon>Anophelinae</taxon>
        <taxon>Anopheles</taxon>
        <taxon>Anopheles maculatus group</taxon>
    </lineage>
</organism>
<reference evidence="4" key="1">
    <citation type="submission" date="2013-09" db="EMBL/GenBank/DDBJ databases">
        <title>The Genome Sequence of Anopheles maculatus species B.</title>
        <authorList>
            <consortium name="The Broad Institute Genomics Platform"/>
            <person name="Neafsey D.E."/>
            <person name="Besansky N."/>
            <person name="Howell P."/>
            <person name="Walton C."/>
            <person name="Young S.K."/>
            <person name="Zeng Q."/>
            <person name="Gargeya S."/>
            <person name="Fitzgerald M."/>
            <person name="Haas B."/>
            <person name="Abouelleil A."/>
            <person name="Allen A.W."/>
            <person name="Alvarado L."/>
            <person name="Arachchi H.M."/>
            <person name="Berlin A.M."/>
            <person name="Chapman S.B."/>
            <person name="Gainer-Dewar J."/>
            <person name="Goldberg J."/>
            <person name="Griggs A."/>
            <person name="Gujja S."/>
            <person name="Hansen M."/>
            <person name="Howarth C."/>
            <person name="Imamovic A."/>
            <person name="Ireland A."/>
            <person name="Larimer J."/>
            <person name="McCowan C."/>
            <person name="Murphy C."/>
            <person name="Pearson M."/>
            <person name="Poon T.W."/>
            <person name="Priest M."/>
            <person name="Roberts A."/>
            <person name="Saif S."/>
            <person name="Shea T."/>
            <person name="Sisk P."/>
            <person name="Sykes S."/>
            <person name="Wortman J."/>
            <person name="Nusbaum C."/>
            <person name="Birren B."/>
        </authorList>
    </citation>
    <scope>NUCLEOTIDE SEQUENCE [LARGE SCALE GENOMIC DNA]</scope>
    <source>
        <strain evidence="4">maculatus3</strain>
    </source>
</reference>
<dbReference type="AlphaFoldDB" id="A0A182SEJ1"/>
<evidence type="ECO:0000256" key="1">
    <source>
        <dbReference type="SAM" id="MobiDB-lite"/>
    </source>
</evidence>
<dbReference type="VEuPathDB" id="VectorBase:AMAM005178"/>
<name>A0A182SEJ1_9DIPT</name>
<feature type="signal peptide" evidence="2">
    <location>
        <begin position="1"/>
        <end position="20"/>
    </location>
</feature>
<reference evidence="3" key="2">
    <citation type="submission" date="2020-05" db="UniProtKB">
        <authorList>
            <consortium name="EnsemblMetazoa"/>
        </authorList>
    </citation>
    <scope>IDENTIFICATION</scope>
    <source>
        <strain evidence="3">maculatus3</strain>
    </source>
</reference>
<keyword evidence="4" id="KW-1185">Reference proteome</keyword>
<dbReference type="Proteomes" id="UP000075901">
    <property type="component" value="Unassembled WGS sequence"/>
</dbReference>
<evidence type="ECO:0000313" key="3">
    <source>
        <dbReference type="EnsemblMetazoa" id="AMAM005178-PA"/>
    </source>
</evidence>
<keyword evidence="2" id="KW-0732">Signal</keyword>
<protein>
    <submittedName>
        <fullName evidence="3">Uncharacterized protein</fullName>
    </submittedName>
</protein>
<dbReference type="PROSITE" id="PS51257">
    <property type="entry name" value="PROKAR_LIPOPROTEIN"/>
    <property type="match status" value="1"/>
</dbReference>
<dbReference type="EnsemblMetazoa" id="AMAM005178-RA">
    <property type="protein sequence ID" value="AMAM005178-PA"/>
    <property type="gene ID" value="AMAM005178"/>
</dbReference>
<feature type="region of interest" description="Disordered" evidence="1">
    <location>
        <begin position="124"/>
        <end position="167"/>
    </location>
</feature>
<feature type="chain" id="PRO_5008135733" evidence="2">
    <location>
        <begin position="21"/>
        <end position="233"/>
    </location>
</feature>
<evidence type="ECO:0000313" key="4">
    <source>
        <dbReference type="Proteomes" id="UP000075901"/>
    </source>
</evidence>
<feature type="compositionally biased region" description="Polar residues" evidence="1">
    <location>
        <begin position="124"/>
        <end position="145"/>
    </location>
</feature>